<dbReference type="PROSITE" id="PS51220">
    <property type="entry name" value="NIDO"/>
    <property type="match status" value="1"/>
</dbReference>
<dbReference type="CDD" id="cd00033">
    <property type="entry name" value="CCP"/>
    <property type="match status" value="1"/>
</dbReference>
<keyword evidence="3" id="KW-1133">Transmembrane helix</keyword>
<evidence type="ECO:0000259" key="8">
    <source>
        <dbReference type="PROSITE" id="PS50856"/>
    </source>
</evidence>
<comment type="caution">
    <text evidence="6">Lacks conserved residue(s) required for the propagation of feature annotation.</text>
</comment>
<evidence type="ECO:0000256" key="4">
    <source>
        <dbReference type="ARBA" id="ARBA00023136"/>
    </source>
</evidence>
<dbReference type="Proteomes" id="UP000678499">
    <property type="component" value="Unassembled WGS sequence"/>
</dbReference>
<dbReference type="InterPro" id="IPR000436">
    <property type="entry name" value="Sushi_SCR_CCP_dom"/>
</dbReference>
<keyword evidence="4" id="KW-0472">Membrane</keyword>
<dbReference type="SMART" id="SM00539">
    <property type="entry name" value="NIDO"/>
    <property type="match status" value="1"/>
</dbReference>
<evidence type="ECO:0000256" key="3">
    <source>
        <dbReference type="ARBA" id="ARBA00022989"/>
    </source>
</evidence>
<dbReference type="Pfam" id="PF00084">
    <property type="entry name" value="Sushi"/>
    <property type="match status" value="1"/>
</dbReference>
<feature type="domain" description="Sushi" evidence="9">
    <location>
        <begin position="857"/>
        <end position="914"/>
    </location>
</feature>
<feature type="chain" id="PRO_5036210116" description="Sushi domain-containing protein 2" evidence="7">
    <location>
        <begin position="23"/>
        <end position="944"/>
    </location>
</feature>
<organism evidence="11">
    <name type="scientific">Notodromas monacha</name>
    <dbReference type="NCBI Taxonomy" id="399045"/>
    <lineage>
        <taxon>Eukaryota</taxon>
        <taxon>Metazoa</taxon>
        <taxon>Ecdysozoa</taxon>
        <taxon>Arthropoda</taxon>
        <taxon>Crustacea</taxon>
        <taxon>Oligostraca</taxon>
        <taxon>Ostracoda</taxon>
        <taxon>Podocopa</taxon>
        <taxon>Podocopida</taxon>
        <taxon>Cypridocopina</taxon>
        <taxon>Cypridoidea</taxon>
        <taxon>Cyprididae</taxon>
        <taxon>Notodromas</taxon>
    </lineage>
</organism>
<dbReference type="InterPro" id="IPR035976">
    <property type="entry name" value="Sushi/SCR/CCP_sf"/>
</dbReference>
<evidence type="ECO:0000259" key="9">
    <source>
        <dbReference type="PROSITE" id="PS50923"/>
    </source>
</evidence>
<dbReference type="InterPro" id="IPR051495">
    <property type="entry name" value="Epithelial_Barrier/Signaling"/>
</dbReference>
<dbReference type="InterPro" id="IPR005533">
    <property type="entry name" value="AMOP_dom"/>
</dbReference>
<evidence type="ECO:0000256" key="1">
    <source>
        <dbReference type="ARBA" id="ARBA00004370"/>
    </source>
</evidence>
<dbReference type="EMBL" id="CAJPEX010000739">
    <property type="protein sequence ID" value="CAG0917036.1"/>
    <property type="molecule type" value="Genomic_DNA"/>
</dbReference>
<dbReference type="InterPro" id="IPR056619">
    <property type="entry name" value="C8-3_MUC4"/>
</dbReference>
<accession>A0A7R9BLX2</accession>
<dbReference type="GO" id="GO:0007160">
    <property type="term" value="P:cell-matrix adhesion"/>
    <property type="evidence" value="ECO:0007669"/>
    <property type="project" value="InterPro"/>
</dbReference>
<sequence length="944" mass="101802">MLIVFLGLICALHSHRTSVTWASVPASDMYPSTGTSLPPCLDCNSAEIFFPTPFYYYSKPVPSCFVNNNGGISFLTARLPGFQTECDSTSRSKGLQLIAPFWARSNTFLGGGTSYLNTQSPSILEKAKNDVSAAFPGASGYNFRWALVVTWSQVPPSVEIASNGTSSPGPVLNRSSTEGTNTFQLVLTTDGINSFVIFYYNKIFWTKATNALFYARAGLVRYDGIADYSFNMAGSCTAAIAGVADGSNIGSPGKYVFQVDSSAVGQKGDCSGYNNNQLSTSIYPSSVGLYGGELVKLSGACVDANKTAQCAIDDPSYAGLVYGTAEAVSGTAVTCLTPILFRVGRVDIYFRFTATNGTVDTVVKPIFLNERPERTLTIAKRLVGNTINCDIKWDSAWFDGNNTVEIIHQPFDAAKAPTVLTTVANTGSTSIDASTFYTNTSTFIGDVGVRSSTGTLRPRVWANMEEFYSLFWPGGYEADCVTFKKNADMPFQSLSCPPTEQQAITDPRFLIDEKAPKYYHPGAKSCYSSLIPAVTSIQECCYNSSGPIICNDPPNGGTNKMVTPRSYYWLHFQLDIIPYYMCCENDKISQAANAEHCRGYYEKRPSDCGQNYRPRSGPPYLPLGARFGNTAAISTATVITAISFSCKSIPKVVVHFEPSPDGTNIKFYTKDGNELGITQTTALAPNLTISKISSGSYLISGLDVDLEAGLAGGAMWTNAFVSQAHKGKGVVKGLLGNFDDDPSNDLKPRTGNALSASADMQSIHYNFGESWRVTSGESTMVYVLGMTYEQANDASSFTPTFSVPDKSTFSAEVQQVCEDNEACYFDYQVSKDLTLAAGTKRTQEAFVKKTNVLFQQVSCPALADPANGRVKSTGVSVGSTATYACNDGFNITGSATMICRASGAWSGESAECSPEDSALSTRKWDNLNVWLYRVLDRLINGRSG</sequence>
<dbReference type="OrthoDB" id="6406881at2759"/>
<dbReference type="Pfam" id="PF23263">
    <property type="entry name" value="C8-3_MUC4"/>
    <property type="match status" value="1"/>
</dbReference>
<proteinExistence type="predicted"/>
<evidence type="ECO:0000256" key="2">
    <source>
        <dbReference type="ARBA" id="ARBA00022692"/>
    </source>
</evidence>
<evidence type="ECO:0000313" key="12">
    <source>
        <dbReference type="Proteomes" id="UP000678499"/>
    </source>
</evidence>
<evidence type="ECO:0000256" key="7">
    <source>
        <dbReference type="SAM" id="SignalP"/>
    </source>
</evidence>
<dbReference type="PROSITE" id="PS50923">
    <property type="entry name" value="SUSHI"/>
    <property type="match status" value="1"/>
</dbReference>
<evidence type="ECO:0000259" key="10">
    <source>
        <dbReference type="PROSITE" id="PS51220"/>
    </source>
</evidence>
<dbReference type="GO" id="GO:0016020">
    <property type="term" value="C:membrane"/>
    <property type="evidence" value="ECO:0007669"/>
    <property type="project" value="UniProtKB-SubCell"/>
</dbReference>
<feature type="disulfide bond" evidence="6">
    <location>
        <begin position="885"/>
        <end position="912"/>
    </location>
</feature>
<dbReference type="PROSITE" id="PS50856">
    <property type="entry name" value="AMOP"/>
    <property type="match status" value="1"/>
</dbReference>
<keyword evidence="6" id="KW-0768">Sushi</keyword>
<feature type="domain" description="AMOP" evidence="8">
    <location>
        <begin position="461"/>
        <end position="604"/>
    </location>
</feature>
<dbReference type="SMART" id="SM00032">
    <property type="entry name" value="CCP"/>
    <property type="match status" value="1"/>
</dbReference>
<evidence type="ECO:0000256" key="6">
    <source>
        <dbReference type="PROSITE-ProRule" id="PRU00302"/>
    </source>
</evidence>
<dbReference type="Pfam" id="PF03782">
    <property type="entry name" value="AMOP"/>
    <property type="match status" value="1"/>
</dbReference>
<dbReference type="EMBL" id="OA882776">
    <property type="protein sequence ID" value="CAD7276884.1"/>
    <property type="molecule type" value="Genomic_DNA"/>
</dbReference>
<name>A0A7R9BLX2_9CRUS</name>
<dbReference type="PANTHER" id="PTHR13802">
    <property type="entry name" value="MUCIN 4-RELATED"/>
    <property type="match status" value="1"/>
</dbReference>
<comment type="subcellular location">
    <subcellularLocation>
        <location evidence="1">Membrane</location>
    </subcellularLocation>
</comment>
<evidence type="ECO:0008006" key="13">
    <source>
        <dbReference type="Google" id="ProtNLM"/>
    </source>
</evidence>
<gene>
    <name evidence="11" type="ORF">NMOB1V02_LOCUS4632</name>
</gene>
<feature type="domain" description="NIDO" evidence="10">
    <location>
        <begin position="100"/>
        <end position="262"/>
    </location>
</feature>
<keyword evidence="5 6" id="KW-1015">Disulfide bond</keyword>
<dbReference type="Pfam" id="PF06119">
    <property type="entry name" value="NIDO"/>
    <property type="match status" value="1"/>
</dbReference>
<feature type="signal peptide" evidence="7">
    <location>
        <begin position="1"/>
        <end position="22"/>
    </location>
</feature>
<evidence type="ECO:0000256" key="5">
    <source>
        <dbReference type="ARBA" id="ARBA00023157"/>
    </source>
</evidence>
<keyword evidence="12" id="KW-1185">Reference proteome</keyword>
<dbReference type="InterPro" id="IPR003886">
    <property type="entry name" value="NIDO_dom"/>
</dbReference>
<keyword evidence="7" id="KW-0732">Signal</keyword>
<reference evidence="11" key="1">
    <citation type="submission" date="2020-11" db="EMBL/GenBank/DDBJ databases">
        <authorList>
            <person name="Tran Van P."/>
        </authorList>
    </citation>
    <scope>NUCLEOTIDE SEQUENCE</scope>
</reference>
<keyword evidence="2" id="KW-0812">Transmembrane</keyword>
<dbReference type="PANTHER" id="PTHR13802:SF52">
    <property type="entry name" value="MUCIN-4"/>
    <property type="match status" value="1"/>
</dbReference>
<dbReference type="AlphaFoldDB" id="A0A7R9BLX2"/>
<dbReference type="SUPFAM" id="SSF57535">
    <property type="entry name" value="Complement control module/SCR domain"/>
    <property type="match status" value="1"/>
</dbReference>
<dbReference type="SMART" id="SM00723">
    <property type="entry name" value="AMOP"/>
    <property type="match status" value="1"/>
</dbReference>
<protein>
    <recommendedName>
        <fullName evidence="13">Sushi domain-containing protein 2</fullName>
    </recommendedName>
</protein>
<evidence type="ECO:0000313" key="11">
    <source>
        <dbReference type="EMBL" id="CAD7276884.1"/>
    </source>
</evidence>
<dbReference type="Gene3D" id="2.10.70.10">
    <property type="entry name" value="Complement Module, domain 1"/>
    <property type="match status" value="1"/>
</dbReference>